<name>A0A1R3I6Y4_9ROSI</name>
<evidence type="ECO:0000313" key="2">
    <source>
        <dbReference type="Proteomes" id="UP000187203"/>
    </source>
</evidence>
<comment type="caution">
    <text evidence="1">The sequence shown here is derived from an EMBL/GenBank/DDBJ whole genome shotgun (WGS) entry which is preliminary data.</text>
</comment>
<dbReference type="EMBL" id="AWUE01018781">
    <property type="protein sequence ID" value="OMO78299.1"/>
    <property type="molecule type" value="Genomic_DNA"/>
</dbReference>
<keyword evidence="2" id="KW-1185">Reference proteome</keyword>
<dbReference type="Proteomes" id="UP000187203">
    <property type="component" value="Unassembled WGS sequence"/>
</dbReference>
<gene>
    <name evidence="1" type="ORF">COLO4_24787</name>
</gene>
<protein>
    <submittedName>
        <fullName evidence="1">Uncharacterized protein</fullName>
    </submittedName>
</protein>
<dbReference type="AlphaFoldDB" id="A0A1R3I6Y4"/>
<reference evidence="2" key="1">
    <citation type="submission" date="2013-09" db="EMBL/GenBank/DDBJ databases">
        <title>Corchorus olitorius genome sequencing.</title>
        <authorList>
            <person name="Alam M."/>
            <person name="Haque M.S."/>
            <person name="Islam M.S."/>
            <person name="Emdad E.M."/>
            <person name="Islam M.M."/>
            <person name="Ahmed B."/>
            <person name="Halim A."/>
            <person name="Hossen Q.M.M."/>
            <person name="Hossain M.Z."/>
            <person name="Ahmed R."/>
            <person name="Khan M.M."/>
            <person name="Islam R."/>
            <person name="Rashid M.M."/>
            <person name="Khan S.A."/>
            <person name="Rahman M.S."/>
            <person name="Alam M."/>
            <person name="Yahiya A.S."/>
            <person name="Khan M.S."/>
            <person name="Azam M.S."/>
            <person name="Haque T."/>
            <person name="Lashkar M.Z.H."/>
            <person name="Akhand A.I."/>
            <person name="Morshed G."/>
            <person name="Roy S."/>
            <person name="Uddin K.S."/>
            <person name="Rabeya T."/>
            <person name="Hossain A.S."/>
            <person name="Chowdhury A."/>
            <person name="Snigdha A.R."/>
            <person name="Mortoza M.S."/>
            <person name="Matin S.A."/>
            <person name="Hoque S.M.E."/>
            <person name="Islam M.K."/>
            <person name="Roy D.K."/>
            <person name="Haider R."/>
            <person name="Moosa M.M."/>
            <person name="Elias S.M."/>
            <person name="Hasan A.M."/>
            <person name="Jahan S."/>
            <person name="Shafiuddin M."/>
            <person name="Mahmood N."/>
            <person name="Shommy N.S."/>
        </authorList>
    </citation>
    <scope>NUCLEOTIDE SEQUENCE [LARGE SCALE GENOMIC DNA]</scope>
    <source>
        <strain evidence="2">cv. O-4</strain>
    </source>
</reference>
<accession>A0A1R3I6Y4</accession>
<sequence>MENLSLLTPEMNLTRKQRTKGEVKVRGKKGIRRLLQEREVCTGLYLSWQLTWQVQHVFFSNLLQKTIADMACADNLGALLRPFMGCHVMVKPLFFLSFVP</sequence>
<evidence type="ECO:0000313" key="1">
    <source>
        <dbReference type="EMBL" id="OMO78299.1"/>
    </source>
</evidence>
<proteinExistence type="predicted"/>
<organism evidence="1 2">
    <name type="scientific">Corchorus olitorius</name>
    <dbReference type="NCBI Taxonomy" id="93759"/>
    <lineage>
        <taxon>Eukaryota</taxon>
        <taxon>Viridiplantae</taxon>
        <taxon>Streptophyta</taxon>
        <taxon>Embryophyta</taxon>
        <taxon>Tracheophyta</taxon>
        <taxon>Spermatophyta</taxon>
        <taxon>Magnoliopsida</taxon>
        <taxon>eudicotyledons</taxon>
        <taxon>Gunneridae</taxon>
        <taxon>Pentapetalae</taxon>
        <taxon>rosids</taxon>
        <taxon>malvids</taxon>
        <taxon>Malvales</taxon>
        <taxon>Malvaceae</taxon>
        <taxon>Grewioideae</taxon>
        <taxon>Apeibeae</taxon>
        <taxon>Corchorus</taxon>
    </lineage>
</organism>